<dbReference type="Gene3D" id="1.25.40.420">
    <property type="match status" value="3"/>
</dbReference>
<dbReference type="Pfam" id="PF00651">
    <property type="entry name" value="BTB"/>
    <property type="match status" value="4"/>
</dbReference>
<feature type="domain" description="MATH" evidence="5">
    <location>
        <begin position="16"/>
        <end position="147"/>
    </location>
</feature>
<evidence type="ECO:0000256" key="2">
    <source>
        <dbReference type="ARBA" id="ARBA00010846"/>
    </source>
</evidence>
<dbReference type="InterPro" id="IPR008974">
    <property type="entry name" value="TRAF-like"/>
</dbReference>
<sequence length="1566" mass="173487">MAAAATGSTSTIFAGAMSYVLKIVEYSRTKAVPNGCSMKYPAFTAAGHTWHVGYFPNGVIGAEEETDYVAFFLYINDNGAAEEAVKAQAIFSLLDIEGNPVSSYSFTTVVVNFSEKKYWGYKNFIKRESLENPLYLKDECFSIRIDLAVLNDCRTEETPPLTVVVPPSDMHRHYGRLLISKEAADVEFLVGKKVFDAHRLVLAARSPVFKPELYGRMKESTTKSAIAIDDMEEEVFEAMLTFIYTDSLPKMKRRDEAAMAQNLLVAADRYNLERLKLICEDKLSKNIDTGSIANILLLAEKHSCHVLKEACFEFLRSSRSLNAVMETDEFEYLIATCPGLIKELIRNPPRVRGCIPPAAATASARPTAPQPLPTRTMPASSPASASDGASSFAIVAGTVNGCHVLKIVGYSVTKAVPNGKSIKSRPFRAGGHTWHVAYYPNGQNAEKAEYMAFFLCLDDTASKGVEAKAIFSSLDMEGNPVSSHSFTTRVVNFSEERSWGYSEFMKRGSLEKNQNFHEEETPLIVVPPSDMHRQFGDLLLSKQGVDVEFQVGRKKFDAHRLVLAARSPVFRAQFYGRMRESTTKRAIKIDDMEVEVFAAMLTFIYTDALPEMKQQEEAAMAQHLLVAADRYNLERMKLICEDKLSKHIDAVANILALAEQHSCHTLKEACLEFLRSSRSLKAVVETDGFRKNEQMKTYLAPDQEEPYLRLREGNWTWALPAAVGGDLDVGVDERVDFGMLFPIWSRPSRRMPFQFLEVEEARRPTKPSKSLAVASLLSSRRRRDTPWSPLADHHPPPRAMTASSLAAAASDGASSSSGSASASAIVAGTVNGHHVLKIVGYSFTKAVPSGKSIRSRPFRAGGHTWHVLYYPNGNRAEKADFVAFYLCLGDAEACSEAVEAKAIFSLLDMEGNPVSSYRFTTRVVNFMEHKEGWGFDFMKRESLEESEYLKDDCFKIRIDVVVITDFHTEEETPLIVVPPSDMHRQFGDLLLSKQGADVKFQVGKKKFDAHRSVLAARSPVFKTQLYGRMRESTTRGAIRIDDMEEEVFRAMLTFVYTDDLPEMKQQEEAAMAQHLLVAADRYNLERMKLICEHNLSKHIDTDSVANILVLAEQHSCHMLKEACLKFLRLSRSLKAVMETDGFGHLISSCPGAGVISREEELLKFLRTETDAEKTEKYLGGFKEINTHQQYITMAPRSICPLLFVSFALPSCAVLLINQPALSSSSIVSDTVRAHHHLKIDGYSRIKDDIHSGECVSSCPFAVGGHLWRIDFYPNGKDAGRQLTLSGVTFTCETNHVSFYLVLVDEHVPKPVKAQFEFSFKKPKPPPTRSLFGKSKPPPLASAVQSFDCHGSCGGKATEVSKLTVERQIRDDSFTIWCDIAVLNEFRAEGATAASSSSVAAAAAAASPSYVSVPPSDLHRHLGELLASGDGADVTLEAGGETFKAHRYVLAARSSVLKAELLGPLARSTAAATPTRINVIEAPVFRAMLHFIYTDHLPETARNEEEEEEEEAAAAMAQHLLEAAERFNLERLKLVCEDKLCRGIGTATVATTLALPEQHGCHGLKEA</sequence>
<comment type="pathway">
    <text evidence="1">Protein modification; protein ubiquitination.</text>
</comment>
<reference evidence="6" key="1">
    <citation type="submission" date="2015-04" db="UniProtKB">
        <authorList>
            <consortium name="EnsemblPlants"/>
        </authorList>
    </citation>
    <scope>IDENTIFICATION</scope>
</reference>
<feature type="domain" description="BTB" evidence="4">
    <location>
        <begin position="184"/>
        <end position="252"/>
    </location>
</feature>
<dbReference type="CDD" id="cd18280">
    <property type="entry name" value="BTB_POZ_BPM_plant"/>
    <property type="match status" value="1"/>
</dbReference>
<dbReference type="SMART" id="SM00061">
    <property type="entry name" value="MATH"/>
    <property type="match status" value="3"/>
</dbReference>
<dbReference type="STRING" id="40149.A0A0E0DJM1"/>
<evidence type="ECO:0000313" key="7">
    <source>
        <dbReference type="Proteomes" id="UP000008021"/>
    </source>
</evidence>
<feature type="region of interest" description="Disordered" evidence="3">
    <location>
        <begin position="361"/>
        <end position="383"/>
    </location>
</feature>
<feature type="region of interest" description="Disordered" evidence="3">
    <location>
        <begin position="784"/>
        <end position="807"/>
    </location>
</feature>
<reference evidence="6" key="2">
    <citation type="submission" date="2018-05" db="EMBL/GenBank/DDBJ databases">
        <title>OmerRS3 (Oryza meridionalis Reference Sequence Version 3).</title>
        <authorList>
            <person name="Zhang J."/>
            <person name="Kudrna D."/>
            <person name="Lee S."/>
            <person name="Talag J."/>
            <person name="Welchert J."/>
            <person name="Wing R.A."/>
        </authorList>
    </citation>
    <scope>NUCLEOTIDE SEQUENCE [LARGE SCALE GENOMIC DNA]</scope>
    <source>
        <strain evidence="6">cv. OR44</strain>
    </source>
</reference>
<dbReference type="PANTHER" id="PTHR26379:SF498">
    <property type="entry name" value="OS10G0425700 PROTEIN"/>
    <property type="match status" value="1"/>
</dbReference>
<dbReference type="InterPro" id="IPR011333">
    <property type="entry name" value="SKP1/BTB/POZ_sf"/>
</dbReference>
<dbReference type="InterPro" id="IPR056423">
    <property type="entry name" value="BACK_BPM_SPOP"/>
</dbReference>
<feature type="domain" description="BTB" evidence="4">
    <location>
        <begin position="1431"/>
        <end position="1500"/>
    </location>
</feature>
<dbReference type="Gene3D" id="3.30.710.10">
    <property type="entry name" value="Potassium Channel Kv1.1, Chain A"/>
    <property type="match status" value="4"/>
</dbReference>
<keyword evidence="7" id="KW-1185">Reference proteome</keyword>
<dbReference type="PROSITE" id="PS50144">
    <property type="entry name" value="MATH"/>
    <property type="match status" value="4"/>
</dbReference>
<feature type="domain" description="MATH" evidence="5">
    <location>
        <begin position="400"/>
        <end position="528"/>
    </location>
</feature>
<protein>
    <recommendedName>
        <fullName evidence="8">BTB domain-containing protein</fullName>
    </recommendedName>
</protein>
<evidence type="ECO:0000259" key="5">
    <source>
        <dbReference type="PROSITE" id="PS50144"/>
    </source>
</evidence>
<accession>A0A0E0DJM1</accession>
<evidence type="ECO:0000313" key="6">
    <source>
        <dbReference type="EnsemblPlants" id="OMERI04G23990.3"/>
    </source>
</evidence>
<feature type="domain" description="BTB" evidence="4">
    <location>
        <begin position="545"/>
        <end position="613"/>
    </location>
</feature>
<dbReference type="InterPro" id="IPR002083">
    <property type="entry name" value="MATH/TRAF_dom"/>
</dbReference>
<dbReference type="SUPFAM" id="SSF54695">
    <property type="entry name" value="POZ domain"/>
    <property type="match status" value="4"/>
</dbReference>
<name>A0A0E0DJM1_9ORYZ</name>
<evidence type="ECO:0008006" key="8">
    <source>
        <dbReference type="Google" id="ProtNLM"/>
    </source>
</evidence>
<evidence type="ECO:0000256" key="3">
    <source>
        <dbReference type="SAM" id="MobiDB-lite"/>
    </source>
</evidence>
<dbReference type="PROSITE" id="PS50097">
    <property type="entry name" value="BTB"/>
    <property type="match status" value="4"/>
</dbReference>
<dbReference type="HOGENOM" id="CLU_004253_5_0_1"/>
<feature type="domain" description="MATH" evidence="5">
    <location>
        <begin position="831"/>
        <end position="960"/>
    </location>
</feature>
<dbReference type="SUPFAM" id="SSF49599">
    <property type="entry name" value="TRAF domain-like"/>
    <property type="match status" value="4"/>
</dbReference>
<proteinExistence type="inferred from homology"/>
<dbReference type="Gramene" id="OMERI04G23990.3">
    <property type="protein sequence ID" value="OMERI04G23990.3"/>
    <property type="gene ID" value="OMERI04G23990"/>
</dbReference>
<dbReference type="Gene3D" id="2.60.210.10">
    <property type="entry name" value="Apoptosis, Tumor Necrosis Factor Receptor Associated Protein 2, Chain A"/>
    <property type="match status" value="4"/>
</dbReference>
<evidence type="ECO:0000256" key="1">
    <source>
        <dbReference type="ARBA" id="ARBA00004906"/>
    </source>
</evidence>
<dbReference type="Pfam" id="PF24570">
    <property type="entry name" value="BACK_BPM_SPOP"/>
    <property type="match status" value="3"/>
</dbReference>
<feature type="domain" description="BTB" evidence="4">
    <location>
        <begin position="996"/>
        <end position="1064"/>
    </location>
</feature>
<feature type="domain" description="MATH" evidence="5">
    <location>
        <begin position="1232"/>
        <end position="1379"/>
    </location>
</feature>
<dbReference type="GO" id="GO:0016567">
    <property type="term" value="P:protein ubiquitination"/>
    <property type="evidence" value="ECO:0007669"/>
    <property type="project" value="InterPro"/>
</dbReference>
<dbReference type="Proteomes" id="UP000008021">
    <property type="component" value="Chromosome 4"/>
</dbReference>
<dbReference type="CDD" id="cd00121">
    <property type="entry name" value="MATH"/>
    <property type="match status" value="4"/>
</dbReference>
<dbReference type="InterPro" id="IPR000210">
    <property type="entry name" value="BTB/POZ_dom"/>
</dbReference>
<evidence type="ECO:0000259" key="4">
    <source>
        <dbReference type="PROSITE" id="PS50097"/>
    </source>
</evidence>
<dbReference type="InterPro" id="IPR045005">
    <property type="entry name" value="BPM1-6"/>
</dbReference>
<dbReference type="PANTHER" id="PTHR26379">
    <property type="entry name" value="BTB/POZ AND MATH DOMAIN-CONTAINING PROTEIN 1"/>
    <property type="match status" value="1"/>
</dbReference>
<dbReference type="EnsemblPlants" id="OMERI04G23990.3">
    <property type="protein sequence ID" value="OMERI04G23990.3"/>
    <property type="gene ID" value="OMERI04G23990"/>
</dbReference>
<dbReference type="SMART" id="SM00225">
    <property type="entry name" value="BTB"/>
    <property type="match status" value="4"/>
</dbReference>
<dbReference type="Pfam" id="PF22486">
    <property type="entry name" value="MATH_2"/>
    <property type="match status" value="4"/>
</dbReference>
<comment type="similarity">
    <text evidence="2">Belongs to the Tdpoz family.</text>
</comment>
<organism evidence="6">
    <name type="scientific">Oryza meridionalis</name>
    <dbReference type="NCBI Taxonomy" id="40149"/>
    <lineage>
        <taxon>Eukaryota</taxon>
        <taxon>Viridiplantae</taxon>
        <taxon>Streptophyta</taxon>
        <taxon>Embryophyta</taxon>
        <taxon>Tracheophyta</taxon>
        <taxon>Spermatophyta</taxon>
        <taxon>Magnoliopsida</taxon>
        <taxon>Liliopsida</taxon>
        <taxon>Poales</taxon>
        <taxon>Poaceae</taxon>
        <taxon>BOP clade</taxon>
        <taxon>Oryzoideae</taxon>
        <taxon>Oryzeae</taxon>
        <taxon>Oryzinae</taxon>
        <taxon>Oryza</taxon>
    </lineage>
</organism>